<feature type="binding site" evidence="16">
    <location>
        <position position="88"/>
    </location>
    <ligand>
        <name>GTP</name>
        <dbReference type="ChEBI" id="CHEBI:37565"/>
    </ligand>
</feature>
<evidence type="ECO:0000256" key="15">
    <source>
        <dbReference type="PIRSR" id="PIRSR606687-1"/>
    </source>
</evidence>
<dbReference type="Pfam" id="PF00025">
    <property type="entry name" value="Arf"/>
    <property type="match status" value="1"/>
</dbReference>
<keyword evidence="12 20" id="KW-0472">Membrane</keyword>
<keyword evidence="5 16" id="KW-0547">Nucleotide-binding</keyword>
<evidence type="ECO:0000259" key="21">
    <source>
        <dbReference type="PROSITE" id="PS51271"/>
    </source>
</evidence>
<feature type="binding site" evidence="18">
    <location>
        <position position="107"/>
    </location>
    <ligand>
        <name>Mg(2+)</name>
        <dbReference type="ChEBI" id="CHEBI:18420"/>
    </ligand>
</feature>
<evidence type="ECO:0000313" key="22">
    <source>
        <dbReference type="EMBL" id="CAF1050227.1"/>
    </source>
</evidence>
<dbReference type="CDD" id="cd00879">
    <property type="entry name" value="Sar1"/>
    <property type="match status" value="1"/>
</dbReference>
<dbReference type="InterPro" id="IPR012502">
    <property type="entry name" value="WAPL_dom"/>
</dbReference>
<dbReference type="GO" id="GO:0005525">
    <property type="term" value="F:GTP binding"/>
    <property type="evidence" value="ECO:0007669"/>
    <property type="project" value="UniProtKB-KW"/>
</dbReference>
<dbReference type="PRINTS" id="PR00328">
    <property type="entry name" value="SAR1GTPBP"/>
</dbReference>
<dbReference type="SUPFAM" id="SSF52540">
    <property type="entry name" value="P-loop containing nucleoside triphosphate hydrolases"/>
    <property type="match status" value="1"/>
</dbReference>
<keyword evidence="15" id="KW-0460">Magnesium</keyword>
<dbReference type="GO" id="GO:0032580">
    <property type="term" value="C:Golgi cisterna membrane"/>
    <property type="evidence" value="ECO:0007669"/>
    <property type="project" value="UniProtKB-SubCell"/>
</dbReference>
<keyword evidence="6" id="KW-0378">Hydrolase</keyword>
<feature type="transmembrane region" description="Helical" evidence="20">
    <location>
        <begin position="1113"/>
        <end position="1131"/>
    </location>
</feature>
<organism evidence="22 23">
    <name type="scientific">Adineta ricciae</name>
    <name type="common">Rotifer</name>
    <dbReference type="NCBI Taxonomy" id="249248"/>
    <lineage>
        <taxon>Eukaryota</taxon>
        <taxon>Metazoa</taxon>
        <taxon>Spiralia</taxon>
        <taxon>Gnathifera</taxon>
        <taxon>Rotifera</taxon>
        <taxon>Eurotatoria</taxon>
        <taxon>Bdelloidea</taxon>
        <taxon>Adinetida</taxon>
        <taxon>Adinetidae</taxon>
        <taxon>Adineta</taxon>
    </lineage>
</organism>
<evidence type="ECO:0000256" key="13">
    <source>
        <dbReference type="ARBA" id="ARBA00037843"/>
    </source>
</evidence>
<dbReference type="OrthoDB" id="15478at2759"/>
<dbReference type="Gene3D" id="1.25.10.10">
    <property type="entry name" value="Leucine-rich Repeat Variant"/>
    <property type="match status" value="1"/>
</dbReference>
<evidence type="ECO:0000256" key="8">
    <source>
        <dbReference type="ARBA" id="ARBA00022892"/>
    </source>
</evidence>
<evidence type="ECO:0000256" key="16">
    <source>
        <dbReference type="PIRSR" id="PIRSR606687-2"/>
    </source>
</evidence>
<keyword evidence="20" id="KW-1133">Transmembrane helix</keyword>
<evidence type="ECO:0000256" key="12">
    <source>
        <dbReference type="ARBA" id="ARBA00023136"/>
    </source>
</evidence>
<evidence type="ECO:0000256" key="18">
    <source>
        <dbReference type="PIRSR" id="PIRSR606689-2"/>
    </source>
</evidence>
<feature type="binding site" evidence="16">
    <location>
        <position position="231"/>
    </location>
    <ligand>
        <name>GTP</name>
        <dbReference type="ChEBI" id="CHEBI:37565"/>
    </ligand>
</feature>
<dbReference type="PROSITE" id="PS51271">
    <property type="entry name" value="WAPL"/>
    <property type="match status" value="1"/>
</dbReference>
<dbReference type="GO" id="GO:0046872">
    <property type="term" value="F:metal ion binding"/>
    <property type="evidence" value="ECO:0007669"/>
    <property type="project" value="UniProtKB-KW"/>
</dbReference>
<keyword evidence="4 19" id="KW-0813">Transport</keyword>
<keyword evidence="11 17" id="KW-0342">GTP-binding</keyword>
<feature type="binding site" evidence="16">
    <location>
        <position position="89"/>
    </location>
    <ligand>
        <name>GTP</name>
        <dbReference type="ChEBI" id="CHEBI:37565"/>
    </ligand>
</feature>
<dbReference type="GO" id="GO:0003925">
    <property type="term" value="F:G protein activity"/>
    <property type="evidence" value="ECO:0007669"/>
    <property type="project" value="UniProtKB-EC"/>
</dbReference>
<accession>A0A814KFA8</accession>
<dbReference type="InterPro" id="IPR006687">
    <property type="entry name" value="Small_GTPase_SAR1"/>
</dbReference>
<protein>
    <recommendedName>
        <fullName evidence="3">small monomeric GTPase</fullName>
        <ecNumber evidence="3">3.6.5.2</ecNumber>
    </recommendedName>
</protein>
<dbReference type="Proteomes" id="UP000663852">
    <property type="component" value="Unassembled WGS sequence"/>
</dbReference>
<dbReference type="GO" id="GO:0005789">
    <property type="term" value="C:endoplasmic reticulum membrane"/>
    <property type="evidence" value="ECO:0007669"/>
    <property type="project" value="UniProtKB-SubCell"/>
</dbReference>
<dbReference type="PROSITE" id="PS51422">
    <property type="entry name" value="SAR1"/>
    <property type="match status" value="1"/>
</dbReference>
<dbReference type="PANTHER" id="PTHR45684">
    <property type="entry name" value="RE74312P"/>
    <property type="match status" value="1"/>
</dbReference>
<evidence type="ECO:0000313" key="23">
    <source>
        <dbReference type="Proteomes" id="UP000663852"/>
    </source>
</evidence>
<feature type="binding site" evidence="17">
    <location>
        <begin position="83"/>
        <end position="90"/>
    </location>
    <ligand>
        <name>GTP</name>
        <dbReference type="ChEBI" id="CHEBI:37565"/>
    </ligand>
</feature>
<name>A0A814KFA8_ADIRI</name>
<dbReference type="InterPro" id="IPR006689">
    <property type="entry name" value="Small_GTPase_ARF/SAR"/>
</dbReference>
<evidence type="ECO:0000256" key="19">
    <source>
        <dbReference type="RuleBase" id="RU003926"/>
    </source>
</evidence>
<evidence type="ECO:0000256" key="2">
    <source>
        <dbReference type="ARBA" id="ARBA00007507"/>
    </source>
</evidence>
<keyword evidence="9 19" id="KW-0653">Protein transport</keyword>
<gene>
    <name evidence="22" type="ORF">EDS130_LOCUS17390</name>
</gene>
<keyword evidence="8 19" id="KW-0931">ER-Golgi transport</keyword>
<feature type="binding site" evidence="16">
    <location>
        <position position="185"/>
    </location>
    <ligand>
        <name>GTP</name>
        <dbReference type="ChEBI" id="CHEBI:37565"/>
    </ligand>
</feature>
<evidence type="ECO:0000256" key="7">
    <source>
        <dbReference type="ARBA" id="ARBA00022824"/>
    </source>
</evidence>
<keyword evidence="15" id="KW-0479">Metal-binding</keyword>
<dbReference type="InterPro" id="IPR005225">
    <property type="entry name" value="Small_GTP-bd"/>
</dbReference>
<feature type="binding site" evidence="16">
    <location>
        <position position="86"/>
    </location>
    <ligand>
        <name>GTP</name>
        <dbReference type="ChEBI" id="CHEBI:37565"/>
    </ligand>
</feature>
<dbReference type="FunFam" id="3.40.50.300:FF:000161">
    <property type="entry name" value="Small COPII coat GTPase"/>
    <property type="match status" value="1"/>
</dbReference>
<feature type="binding site" evidence="16">
    <location>
        <position position="188"/>
    </location>
    <ligand>
        <name>GTP</name>
        <dbReference type="ChEBI" id="CHEBI:37565"/>
    </ligand>
</feature>
<feature type="binding site" evidence="17">
    <location>
        <begin position="185"/>
        <end position="188"/>
    </location>
    <ligand>
        <name>GTP</name>
        <dbReference type="ChEBI" id="CHEBI:37565"/>
    </ligand>
</feature>
<dbReference type="SMART" id="SM00178">
    <property type="entry name" value="SAR"/>
    <property type="match status" value="1"/>
</dbReference>
<evidence type="ECO:0000256" key="5">
    <source>
        <dbReference type="ARBA" id="ARBA00022741"/>
    </source>
</evidence>
<keyword evidence="7 19" id="KW-0256">Endoplasmic reticulum</keyword>
<evidence type="ECO:0000256" key="17">
    <source>
        <dbReference type="PIRSR" id="PIRSR606689-1"/>
    </source>
</evidence>
<feature type="binding site" evidence="16">
    <location>
        <position position="186"/>
    </location>
    <ligand>
        <name>GTP</name>
        <dbReference type="ChEBI" id="CHEBI:37565"/>
    </ligand>
</feature>
<feature type="binding site" evidence="16">
    <location>
        <position position="91"/>
    </location>
    <ligand>
        <name>GTP</name>
        <dbReference type="ChEBI" id="CHEBI:37565"/>
    </ligand>
</feature>
<feature type="binding site" evidence="17">
    <location>
        <position position="129"/>
    </location>
    <ligand>
        <name>GTP</name>
        <dbReference type="ChEBI" id="CHEBI:37565"/>
    </ligand>
</feature>
<evidence type="ECO:0000256" key="6">
    <source>
        <dbReference type="ARBA" id="ARBA00022801"/>
    </source>
</evidence>
<dbReference type="Gene3D" id="3.40.50.300">
    <property type="entry name" value="P-loop containing nucleotide triphosphate hydrolases"/>
    <property type="match status" value="1"/>
</dbReference>
<dbReference type="NCBIfam" id="TIGR00231">
    <property type="entry name" value="small_GTP"/>
    <property type="match status" value="1"/>
</dbReference>
<evidence type="ECO:0000256" key="9">
    <source>
        <dbReference type="ARBA" id="ARBA00022927"/>
    </source>
</evidence>
<feature type="binding site" evidence="16">
    <location>
        <position position="232"/>
    </location>
    <ligand>
        <name>GTP</name>
        <dbReference type="ChEBI" id="CHEBI:37565"/>
    </ligand>
</feature>
<evidence type="ECO:0000256" key="10">
    <source>
        <dbReference type="ARBA" id="ARBA00023034"/>
    </source>
</evidence>
<feature type="binding site" evidence="16">
    <location>
        <position position="90"/>
    </location>
    <ligand>
        <name>GTP</name>
        <dbReference type="ChEBI" id="CHEBI:37565"/>
    </ligand>
</feature>
<dbReference type="SMART" id="SM00177">
    <property type="entry name" value="ARF"/>
    <property type="match status" value="1"/>
</dbReference>
<dbReference type="GO" id="GO:0006886">
    <property type="term" value="P:intracellular protein transport"/>
    <property type="evidence" value="ECO:0007669"/>
    <property type="project" value="InterPro"/>
</dbReference>
<evidence type="ECO:0000256" key="3">
    <source>
        <dbReference type="ARBA" id="ARBA00011984"/>
    </source>
</evidence>
<dbReference type="PROSITE" id="PS51417">
    <property type="entry name" value="ARF"/>
    <property type="match status" value="1"/>
</dbReference>
<dbReference type="EMBL" id="CAJNOJ010000078">
    <property type="protein sequence ID" value="CAF1050227.1"/>
    <property type="molecule type" value="Genomic_DNA"/>
</dbReference>
<comment type="catalytic activity">
    <reaction evidence="14">
        <text>GTP + H2O = GDP + phosphate + H(+)</text>
        <dbReference type="Rhea" id="RHEA:19669"/>
        <dbReference type="ChEBI" id="CHEBI:15377"/>
        <dbReference type="ChEBI" id="CHEBI:15378"/>
        <dbReference type="ChEBI" id="CHEBI:37565"/>
        <dbReference type="ChEBI" id="CHEBI:43474"/>
        <dbReference type="ChEBI" id="CHEBI:58189"/>
        <dbReference type="EC" id="3.6.5.2"/>
    </reaction>
    <physiologicalReaction direction="left-to-right" evidence="14">
        <dbReference type="Rhea" id="RHEA:19670"/>
    </physiologicalReaction>
</comment>
<dbReference type="InterPro" id="IPR022771">
    <property type="entry name" value="WAPL_C"/>
</dbReference>
<comment type="similarity">
    <text evidence="2 19">Belongs to the small GTPase superfamily. SAR1 family.</text>
</comment>
<dbReference type="InterPro" id="IPR027417">
    <property type="entry name" value="P-loop_NTPase"/>
</dbReference>
<evidence type="ECO:0000256" key="11">
    <source>
        <dbReference type="ARBA" id="ARBA00023134"/>
    </source>
</evidence>
<dbReference type="GO" id="GO:0016192">
    <property type="term" value="P:vesicle-mediated transport"/>
    <property type="evidence" value="ECO:0007669"/>
    <property type="project" value="UniProtKB-KW"/>
</dbReference>
<dbReference type="Pfam" id="PF07814">
    <property type="entry name" value="WAPL"/>
    <property type="match status" value="1"/>
</dbReference>
<evidence type="ECO:0000256" key="14">
    <source>
        <dbReference type="ARBA" id="ARBA00047660"/>
    </source>
</evidence>
<proteinExistence type="inferred from homology"/>
<feature type="binding site" evidence="15">
    <location>
        <position position="85"/>
    </location>
    <ligand>
        <name>Mg(2+)</name>
        <dbReference type="ChEBI" id="CHEBI:18420"/>
    </ligand>
</feature>
<dbReference type="AlphaFoldDB" id="A0A814KFA8"/>
<comment type="caution">
    <text evidence="22">The sequence shown here is derived from an EMBL/GenBank/DDBJ whole genome shotgun (WGS) entry which is preliminary data.</text>
</comment>
<dbReference type="InterPro" id="IPR011989">
    <property type="entry name" value="ARM-like"/>
</dbReference>
<keyword evidence="20" id="KW-0812">Transmembrane</keyword>
<sequence>MQKQRNSEIKPRTNHRLARCRLPEKKQCFSVDWYIWRTIKEYCCKVRTYLLRPDIMSFLWDWFTGILSALGLHKKSGKLVFLGLDNAGKTTLLHMLKDDRLAQHVPTLHPTSEELVMGNMKFTTFDLGGHAQARRVWKDYFPAVDSIVFLVDAVDRSRFAEAKAELDSLLTDEQVANAPIVVLGNKIDLPGAVSEQELRYVLGISTATTGKGSVPRANINGRPMELFMCSVLRREGYGEAFRWLSHQSVTMIYDLLLFLFLISTSYECEILKASQCPPGPTKDDEELMKSELYTKEQLFAFCDAGKTYTDCINERLHCCDMRVEYASALQSLDAQLKRNAWRTSKYCAGISEAAIIKYRCLTTPGSAMTTTVQTTTTPTPICDVEKAGRDCSPLIENRVRFEPHWSIYEKAKWCKDAYDYYTCALAHITNCSTQPVAEDIAQLTLFMDFIEKTAIRECPGGLYGCAVNANRDMRCRAGVRYFLDKNAFTDRAAISHVSIRLVISLSQSKSFVKSTKEAMSSRRGIFFNSKSRTTDKIDQLATQISNEIPIPSTISTTISVTNQTTATTTTNTGATTATGKKKIILNHAKRALTKNIYSGPRKIFSTNYKANRTQLNHKAFFGGNTDEYDLDSHETKTTTTISTRPIIPINKAKIEQKQMQTIVSTIRQPTTCAELDETQSYIDEIEYLLTGFQPGKLLSDRCLSVVKFAELCTKASFRTHLRTSNTLRRVFELLKDAPDIPSLNLCTTFIFYILSADILTTGLNSSGIYFMLDLVKKNSSIDVNEPEYKKVKERILNINNKLLPDQIFYEQRFNSCDIILETFVNLSHNNLKESLKNDLRTLGGFDLIIDGIHSIVQDLSNDDFKCYSLTDLSLRYKKVSRFINVLEEFSNENAEQSILSSSTTDINRMYIAQCQQYSLFHSLSKLLDLSLVWLQQELPKTASVSMTTSNEQDPNPCDTFREGCKAIMSILVILTNDCDVNCDRLTSDDRFFSNLFRLLVTIEKSSFNSEDKFDALALTLNLLINLVQNTKHIYKRLMEDNMPGNDSLKIYEYLAKLFCEQESSAARAESHEENDWMMEDVNDDDFDEDSDKKPTNENGANFNRALQKAAGHMENTFVAAFTGVILAVILLRDRTAYISQIRELMPQKKFDTMAFILKKFFVFMHMSHAFTPSGVKILEELISMVLTLCG</sequence>
<evidence type="ECO:0000256" key="1">
    <source>
        <dbReference type="ARBA" id="ARBA00004406"/>
    </source>
</evidence>
<evidence type="ECO:0000256" key="20">
    <source>
        <dbReference type="SAM" id="Phobius"/>
    </source>
</evidence>
<dbReference type="EC" id="3.6.5.2" evidence="3"/>
<feature type="domain" description="WAPL" evidence="21">
    <location>
        <begin position="653"/>
        <end position="1167"/>
    </location>
</feature>
<reference evidence="22" key="1">
    <citation type="submission" date="2021-02" db="EMBL/GenBank/DDBJ databases">
        <authorList>
            <person name="Nowell W R."/>
        </authorList>
    </citation>
    <scope>NUCLEOTIDE SEQUENCE</scope>
</reference>
<keyword evidence="10 19" id="KW-0333">Golgi apparatus</keyword>
<comment type="subcellular location">
    <subcellularLocation>
        <location evidence="1">Endoplasmic reticulum membrane</location>
        <topology evidence="1">Peripheral membrane protein</topology>
    </subcellularLocation>
    <subcellularLocation>
        <location evidence="13">Golgi apparatus</location>
        <location evidence="13">Golgi stack membrane</location>
        <topology evidence="13">Peripheral membrane protein</topology>
    </subcellularLocation>
</comment>
<evidence type="ECO:0000256" key="4">
    <source>
        <dbReference type="ARBA" id="ARBA00022448"/>
    </source>
</evidence>
<feature type="binding site" evidence="18">
    <location>
        <position position="90"/>
    </location>
    <ligand>
        <name>Mg(2+)</name>
        <dbReference type="ChEBI" id="CHEBI:18420"/>
    </ligand>
</feature>